<dbReference type="GO" id="GO:0008478">
    <property type="term" value="F:pyridoxal kinase activity"/>
    <property type="evidence" value="ECO:0007669"/>
    <property type="project" value="UniProtKB-EC"/>
</dbReference>
<evidence type="ECO:0000313" key="7">
    <source>
        <dbReference type="EMBL" id="RCH43093.1"/>
    </source>
</evidence>
<dbReference type="Pfam" id="PF08543">
    <property type="entry name" value="Phos_pyr_kin"/>
    <property type="match status" value="1"/>
</dbReference>
<keyword evidence="4 7" id="KW-0418">Kinase</keyword>
<dbReference type="InterPro" id="IPR004625">
    <property type="entry name" value="PyrdxlKinase"/>
</dbReference>
<dbReference type="PANTHER" id="PTHR10534:SF2">
    <property type="entry name" value="PYRIDOXAL KINASE"/>
    <property type="match status" value="1"/>
</dbReference>
<accession>A0A367FYR0</accession>
<reference evidence="7 8" key="1">
    <citation type="submission" date="2018-02" db="EMBL/GenBank/DDBJ databases">
        <title>Complete genome sequencing of Faecalibacterium prausnitzii strains isolated from the human gut.</title>
        <authorList>
            <person name="Fitzgerald B.C."/>
            <person name="Shkoporov A.N."/>
            <person name="Ross P.R."/>
            <person name="Hill C."/>
        </authorList>
    </citation>
    <scope>NUCLEOTIDE SEQUENCE [LARGE SCALE GENOMIC DNA]</scope>
    <source>
        <strain evidence="7 8">APC942/31-1</strain>
    </source>
</reference>
<keyword evidence="2" id="KW-0808">Transferase</keyword>
<evidence type="ECO:0000256" key="4">
    <source>
        <dbReference type="ARBA" id="ARBA00022777"/>
    </source>
</evidence>
<sequence>MKKIAVINDLSGLGKCSLTAAIPVISVMGVQACPLPTAVLSNQTGYESYFCEDFTEHMEPYMEQWKKRGFFPDGIYTGFLSDDKQADRILKFMDAFAGKDTLILTDPVMGDDGAVYPIYTEELRSRFCELTRRSYVITPNLTEALLLLYGKEKMEEIWNKLQKVSEARRMEEIREIGCGLARKFSLPAVVITGVDHREEGQPLKMGNLVLENGNSSWVFAEKSGGSYSGTGDLFASVLSAGLVKRYSMKTCAELAVDFISASIRDAVEEGTDRNDGVCFEQHLGMLLP</sequence>
<dbReference type="PANTHER" id="PTHR10534">
    <property type="entry name" value="PYRIDOXAL KINASE"/>
    <property type="match status" value="1"/>
</dbReference>
<proteinExistence type="predicted"/>
<evidence type="ECO:0000256" key="2">
    <source>
        <dbReference type="ARBA" id="ARBA00022679"/>
    </source>
</evidence>
<dbReference type="NCBIfam" id="NF005491">
    <property type="entry name" value="PRK07105.1"/>
    <property type="match status" value="1"/>
</dbReference>
<dbReference type="RefSeq" id="WP_021650560.1">
    <property type="nucleotide sequence ID" value="NZ_PSQG01000016.1"/>
</dbReference>
<dbReference type="InterPro" id="IPR013749">
    <property type="entry name" value="PM/HMP-P_kinase-1"/>
</dbReference>
<dbReference type="GO" id="GO:0009443">
    <property type="term" value="P:pyridoxal 5'-phosphate salvage"/>
    <property type="evidence" value="ECO:0007669"/>
    <property type="project" value="InterPro"/>
</dbReference>
<dbReference type="SUPFAM" id="SSF53613">
    <property type="entry name" value="Ribokinase-like"/>
    <property type="match status" value="1"/>
</dbReference>
<dbReference type="PROSITE" id="PS51257">
    <property type="entry name" value="PROKAR_LIPOPROTEIN"/>
    <property type="match status" value="1"/>
</dbReference>
<keyword evidence="3" id="KW-0547">Nucleotide-binding</keyword>
<keyword evidence="5" id="KW-0067">ATP-binding</keyword>
<dbReference type="AlphaFoldDB" id="A0A367FYR0"/>
<dbReference type="Proteomes" id="UP000253208">
    <property type="component" value="Unassembled WGS sequence"/>
</dbReference>
<evidence type="ECO:0000256" key="3">
    <source>
        <dbReference type="ARBA" id="ARBA00022741"/>
    </source>
</evidence>
<dbReference type="Gene3D" id="3.40.1190.20">
    <property type="match status" value="1"/>
</dbReference>
<evidence type="ECO:0000256" key="5">
    <source>
        <dbReference type="ARBA" id="ARBA00022840"/>
    </source>
</evidence>
<dbReference type="EC" id="2.7.1.35" evidence="1"/>
<gene>
    <name evidence="7" type="ORF">C4886_11610</name>
</gene>
<protein>
    <recommendedName>
        <fullName evidence="1">pyridoxal kinase</fullName>
        <ecNumber evidence="1">2.7.1.35</ecNumber>
    </recommendedName>
</protein>
<evidence type="ECO:0000259" key="6">
    <source>
        <dbReference type="Pfam" id="PF08543"/>
    </source>
</evidence>
<comment type="caution">
    <text evidence="7">The sequence shown here is derived from an EMBL/GenBank/DDBJ whole genome shotgun (WGS) entry which is preliminary data.</text>
</comment>
<organism evidence="7 8">
    <name type="scientific">Blautia obeum</name>
    <dbReference type="NCBI Taxonomy" id="40520"/>
    <lineage>
        <taxon>Bacteria</taxon>
        <taxon>Bacillati</taxon>
        <taxon>Bacillota</taxon>
        <taxon>Clostridia</taxon>
        <taxon>Lachnospirales</taxon>
        <taxon>Lachnospiraceae</taxon>
        <taxon>Blautia</taxon>
    </lineage>
</organism>
<feature type="domain" description="Pyridoxamine kinase/Phosphomethylpyrimidine kinase" evidence="6">
    <location>
        <begin position="22"/>
        <end position="271"/>
    </location>
</feature>
<evidence type="ECO:0000313" key="8">
    <source>
        <dbReference type="Proteomes" id="UP000253208"/>
    </source>
</evidence>
<name>A0A367FYR0_9FIRM</name>
<dbReference type="GO" id="GO:0005524">
    <property type="term" value="F:ATP binding"/>
    <property type="evidence" value="ECO:0007669"/>
    <property type="project" value="UniProtKB-KW"/>
</dbReference>
<evidence type="ECO:0000256" key="1">
    <source>
        <dbReference type="ARBA" id="ARBA00012104"/>
    </source>
</evidence>
<dbReference type="InterPro" id="IPR029056">
    <property type="entry name" value="Ribokinase-like"/>
</dbReference>
<dbReference type="GO" id="GO:0005829">
    <property type="term" value="C:cytosol"/>
    <property type="evidence" value="ECO:0007669"/>
    <property type="project" value="TreeGrafter"/>
</dbReference>
<dbReference type="EMBL" id="PSQG01000016">
    <property type="protein sequence ID" value="RCH43093.1"/>
    <property type="molecule type" value="Genomic_DNA"/>
</dbReference>